<feature type="compositionally biased region" description="Polar residues" evidence="2">
    <location>
        <begin position="136"/>
        <end position="158"/>
    </location>
</feature>
<feature type="region of interest" description="Disordered" evidence="2">
    <location>
        <begin position="37"/>
        <end position="349"/>
    </location>
</feature>
<organism evidence="3 4">
    <name type="scientific">Gymnopus androsaceus JB14</name>
    <dbReference type="NCBI Taxonomy" id="1447944"/>
    <lineage>
        <taxon>Eukaryota</taxon>
        <taxon>Fungi</taxon>
        <taxon>Dikarya</taxon>
        <taxon>Basidiomycota</taxon>
        <taxon>Agaricomycotina</taxon>
        <taxon>Agaricomycetes</taxon>
        <taxon>Agaricomycetidae</taxon>
        <taxon>Agaricales</taxon>
        <taxon>Marasmiineae</taxon>
        <taxon>Omphalotaceae</taxon>
        <taxon>Gymnopus</taxon>
    </lineage>
</organism>
<evidence type="ECO:0000256" key="2">
    <source>
        <dbReference type="SAM" id="MobiDB-lite"/>
    </source>
</evidence>
<evidence type="ECO:0000313" key="4">
    <source>
        <dbReference type="Proteomes" id="UP000799118"/>
    </source>
</evidence>
<sequence>MIIKCRYYDENSGKPLNGGCLKRATCTFTHPDERDWDIALPASVYRKKGRDRDQSSDRGHDWNGERERDRDRERGRRRGSDSRERERDWPERDRDVRDRHRERDGVRGRGSDRSRGQSRGRDPSRDSGRHSRDLSRSSNARNSSPTVLDRVQNSQWLTSPPRRATSGSSSAKGKSKATGEDGWSNAETAAESGSGLWGSKDWGAGSPSENQWGAPSSSGWGNQDKQKEKEISTESRGGWGLPANQKEKETSTEGRASWSQQKSPLSTQSFSFPPPPPPSRSAPPLPPTSPNLKRKSVDKSADTPTFLPLPPVPPSRAQAQSPITSGKRVPIGPRRKEAKSRTSSPALTSARHRYFSPVVTERTNLSAASLKRTASRRIRKIVQYSDYAVRAEIQRRTASRRYDRWKKIQLSPQYSRVKRNAARKLNSKRAELGKQLKGAKKKLEADIANVVALLKPASSFSSLNIDELITRTRMNAHRAGRDKAEQQAKEAAARAEEQKAAAAAMASESVSVQEQDPEISLQELKDQILELESKSCEILDLHEGNLNKFRDPAFIEEALEEEENEDLEELEERIEETGRRLAHQGVEIGQLHAQVFSPERKKQEEAMQKRQERNAQLKEKLVAKLAAMDQAALDRREKITSLSDTIRNLHNRPKRTYPYAQALLPHIERMIAQIIAEDIKPILVTLNASTNTQVQDRRKLVSESIGKAVAPIVSMAEDVVSRSVVLVEGLRGD</sequence>
<name>A0A6A4HLN2_9AGAR</name>
<reference evidence="3" key="1">
    <citation type="journal article" date="2019" name="Environ. Microbiol.">
        <title>Fungal ecological strategies reflected in gene transcription - a case study of two litter decomposers.</title>
        <authorList>
            <person name="Barbi F."/>
            <person name="Kohler A."/>
            <person name="Barry K."/>
            <person name="Baskaran P."/>
            <person name="Daum C."/>
            <person name="Fauchery L."/>
            <person name="Ihrmark K."/>
            <person name="Kuo A."/>
            <person name="LaButti K."/>
            <person name="Lipzen A."/>
            <person name="Morin E."/>
            <person name="Grigoriev I.V."/>
            <person name="Henrissat B."/>
            <person name="Lindahl B."/>
            <person name="Martin F."/>
        </authorList>
    </citation>
    <scope>NUCLEOTIDE SEQUENCE</scope>
    <source>
        <strain evidence="3">JB14</strain>
    </source>
</reference>
<feature type="coiled-coil region" evidence="1">
    <location>
        <begin position="474"/>
        <end position="505"/>
    </location>
</feature>
<dbReference type="Proteomes" id="UP000799118">
    <property type="component" value="Unassembled WGS sequence"/>
</dbReference>
<protein>
    <recommendedName>
        <fullName evidence="5">C3H1-type domain-containing protein</fullName>
    </recommendedName>
</protein>
<feature type="compositionally biased region" description="Basic and acidic residues" evidence="2">
    <location>
        <begin position="224"/>
        <end position="233"/>
    </location>
</feature>
<gene>
    <name evidence="3" type="ORF">BT96DRAFT_920819</name>
</gene>
<evidence type="ECO:0008006" key="5">
    <source>
        <dbReference type="Google" id="ProtNLM"/>
    </source>
</evidence>
<keyword evidence="1" id="KW-0175">Coiled coil</keyword>
<evidence type="ECO:0000313" key="3">
    <source>
        <dbReference type="EMBL" id="KAE9398491.1"/>
    </source>
</evidence>
<dbReference type="AlphaFoldDB" id="A0A6A4HLN2"/>
<feature type="compositionally biased region" description="Polar residues" evidence="2">
    <location>
        <begin position="207"/>
        <end position="223"/>
    </location>
</feature>
<feature type="compositionally biased region" description="Pro residues" evidence="2">
    <location>
        <begin position="272"/>
        <end position="289"/>
    </location>
</feature>
<feature type="coiled-coil region" evidence="1">
    <location>
        <begin position="553"/>
        <end position="620"/>
    </location>
</feature>
<keyword evidence="4" id="KW-1185">Reference proteome</keyword>
<dbReference type="EMBL" id="ML769482">
    <property type="protein sequence ID" value="KAE9398491.1"/>
    <property type="molecule type" value="Genomic_DNA"/>
</dbReference>
<feature type="compositionally biased region" description="Basic and acidic residues" evidence="2">
    <location>
        <begin position="50"/>
        <end position="135"/>
    </location>
</feature>
<proteinExistence type="predicted"/>
<dbReference type="OrthoDB" id="3000815at2759"/>
<feature type="compositionally biased region" description="Polar residues" evidence="2">
    <location>
        <begin position="253"/>
        <end position="262"/>
    </location>
</feature>
<evidence type="ECO:0000256" key="1">
    <source>
        <dbReference type="SAM" id="Coils"/>
    </source>
</evidence>
<accession>A0A6A4HLN2</accession>